<sequence>MPFTLHTHSGQFCHHAHGTLEELVQAAVAAGLRTLGLSEHMPRQRVQDLYPEEANATPDSLHARFDAYVHEARRLRDKYANQLRILVGMETEYIYAEQATKVQALRARYSLDYVVGSVHHVHGHPIDFDAAMLAEAQTASGGTAETLVCAYFDAQRDMLHALRPEVVGHFDLIRRLMPRDTEWTEAVWQRVRENATIIASYGGLVEINTAAWKYGFADPYPQQAVIKILKAAGCRFTLSDDAHSPEQVAAFHNVRLRDYLARCNIDTVYALEPVDVASANGSAADGPFAKAQVVALDGIHHESFWTQAAR</sequence>
<dbReference type="GO" id="GO:0004401">
    <property type="term" value="F:histidinol-phosphatase activity"/>
    <property type="evidence" value="ECO:0007669"/>
    <property type="project" value="UniProtKB-UniRule"/>
</dbReference>
<proteinExistence type="inferred from homology"/>
<dbReference type="EMBL" id="KZ992649">
    <property type="protein sequence ID" value="RKP08003.1"/>
    <property type="molecule type" value="Genomic_DNA"/>
</dbReference>
<evidence type="ECO:0000259" key="9">
    <source>
        <dbReference type="Pfam" id="PF02811"/>
    </source>
</evidence>
<dbReference type="GO" id="GO:0000105">
    <property type="term" value="P:L-histidine biosynthetic process"/>
    <property type="evidence" value="ECO:0007669"/>
    <property type="project" value="UniProtKB-UniRule"/>
</dbReference>
<dbReference type="EC" id="3.1.3.15" evidence="3 8"/>
<reference evidence="11" key="1">
    <citation type="journal article" date="2018" name="Nat. Microbiol.">
        <title>Leveraging single-cell genomics to expand the fungal tree of life.</title>
        <authorList>
            <person name="Ahrendt S.R."/>
            <person name="Quandt C.A."/>
            <person name="Ciobanu D."/>
            <person name="Clum A."/>
            <person name="Salamov A."/>
            <person name="Andreopoulos B."/>
            <person name="Cheng J.F."/>
            <person name="Woyke T."/>
            <person name="Pelin A."/>
            <person name="Henrissat B."/>
            <person name="Reynolds N.K."/>
            <person name="Benny G.L."/>
            <person name="Smith M.E."/>
            <person name="James T.Y."/>
            <person name="Grigoriev I.V."/>
        </authorList>
    </citation>
    <scope>NUCLEOTIDE SEQUENCE [LARGE SCALE GENOMIC DNA]</scope>
    <source>
        <strain evidence="11">RSA 1356</strain>
    </source>
</reference>
<keyword evidence="4 8" id="KW-0028">Amino-acid biosynthesis</keyword>
<evidence type="ECO:0000256" key="7">
    <source>
        <dbReference type="ARBA" id="ARBA00049158"/>
    </source>
</evidence>
<dbReference type="Gene3D" id="3.20.20.140">
    <property type="entry name" value="Metal-dependent hydrolases"/>
    <property type="match status" value="1"/>
</dbReference>
<keyword evidence="11" id="KW-1185">Reference proteome</keyword>
<name>A0A4P9XPR4_9FUNG</name>
<evidence type="ECO:0000256" key="5">
    <source>
        <dbReference type="ARBA" id="ARBA00022801"/>
    </source>
</evidence>
<gene>
    <name evidence="10" type="ORF">THASP1DRAFT_16267</name>
</gene>
<evidence type="ECO:0000256" key="6">
    <source>
        <dbReference type="ARBA" id="ARBA00023102"/>
    </source>
</evidence>
<evidence type="ECO:0000256" key="8">
    <source>
        <dbReference type="RuleBase" id="RU366003"/>
    </source>
</evidence>
<dbReference type="PANTHER" id="PTHR21039">
    <property type="entry name" value="HISTIDINOL PHOSPHATASE-RELATED"/>
    <property type="match status" value="1"/>
</dbReference>
<evidence type="ECO:0000256" key="2">
    <source>
        <dbReference type="ARBA" id="ARBA00009152"/>
    </source>
</evidence>
<comment type="catalytic activity">
    <reaction evidence="7 8">
        <text>L-histidinol phosphate + H2O = L-histidinol + phosphate</text>
        <dbReference type="Rhea" id="RHEA:14465"/>
        <dbReference type="ChEBI" id="CHEBI:15377"/>
        <dbReference type="ChEBI" id="CHEBI:43474"/>
        <dbReference type="ChEBI" id="CHEBI:57699"/>
        <dbReference type="ChEBI" id="CHEBI:57980"/>
        <dbReference type="EC" id="3.1.3.15"/>
    </reaction>
</comment>
<dbReference type="OrthoDB" id="5957391at2759"/>
<dbReference type="PANTHER" id="PTHR21039:SF0">
    <property type="entry name" value="HISTIDINOL-PHOSPHATASE"/>
    <property type="match status" value="1"/>
</dbReference>
<evidence type="ECO:0000256" key="1">
    <source>
        <dbReference type="ARBA" id="ARBA00004970"/>
    </source>
</evidence>
<accession>A0A4P9XPR4</accession>
<keyword evidence="5 8" id="KW-0378">Hydrolase</keyword>
<comment type="pathway">
    <text evidence="1 8">Amino-acid biosynthesis; L-histidine biosynthesis; L-histidine from 5-phospho-alpha-D-ribose 1-diphosphate: step 8/9.</text>
</comment>
<dbReference type="AlphaFoldDB" id="A0A4P9XPR4"/>
<dbReference type="SUPFAM" id="SSF89550">
    <property type="entry name" value="PHP domain-like"/>
    <property type="match status" value="1"/>
</dbReference>
<feature type="domain" description="PHP" evidence="9">
    <location>
        <begin position="5"/>
        <end position="210"/>
    </location>
</feature>
<evidence type="ECO:0000313" key="10">
    <source>
        <dbReference type="EMBL" id="RKP08003.1"/>
    </source>
</evidence>
<evidence type="ECO:0000256" key="4">
    <source>
        <dbReference type="ARBA" id="ARBA00022605"/>
    </source>
</evidence>
<keyword evidence="6 8" id="KW-0368">Histidine biosynthesis</keyword>
<dbReference type="InterPro" id="IPR010140">
    <property type="entry name" value="Histidinol_P_phosphatase_HisJ"/>
</dbReference>
<dbReference type="STRING" id="78915.A0A4P9XPR4"/>
<dbReference type="UniPathway" id="UPA00031">
    <property type="reaction ID" value="UER00013"/>
</dbReference>
<dbReference type="NCBIfam" id="TIGR01856">
    <property type="entry name" value="hisJ_fam"/>
    <property type="match status" value="1"/>
</dbReference>
<dbReference type="InterPro" id="IPR016195">
    <property type="entry name" value="Pol/histidinol_Pase-like"/>
</dbReference>
<protein>
    <recommendedName>
        <fullName evidence="3 8">Histidinol-phosphatase</fullName>
        <shortName evidence="8">HolPase</shortName>
        <ecNumber evidence="3 8">3.1.3.15</ecNumber>
    </recommendedName>
</protein>
<comment type="similarity">
    <text evidence="2 8">Belongs to the PHP hydrolase family. HisK subfamily.</text>
</comment>
<dbReference type="InterPro" id="IPR004013">
    <property type="entry name" value="PHP_dom"/>
</dbReference>
<organism evidence="10 11">
    <name type="scientific">Thamnocephalis sphaerospora</name>
    <dbReference type="NCBI Taxonomy" id="78915"/>
    <lineage>
        <taxon>Eukaryota</taxon>
        <taxon>Fungi</taxon>
        <taxon>Fungi incertae sedis</taxon>
        <taxon>Zoopagomycota</taxon>
        <taxon>Zoopagomycotina</taxon>
        <taxon>Zoopagomycetes</taxon>
        <taxon>Zoopagales</taxon>
        <taxon>Sigmoideomycetaceae</taxon>
        <taxon>Thamnocephalis</taxon>
    </lineage>
</organism>
<dbReference type="Pfam" id="PF02811">
    <property type="entry name" value="PHP"/>
    <property type="match status" value="1"/>
</dbReference>
<dbReference type="CDD" id="cd12110">
    <property type="entry name" value="PHP_HisPPase_Hisj_like"/>
    <property type="match status" value="1"/>
</dbReference>
<dbReference type="GO" id="GO:0005737">
    <property type="term" value="C:cytoplasm"/>
    <property type="evidence" value="ECO:0007669"/>
    <property type="project" value="TreeGrafter"/>
</dbReference>
<evidence type="ECO:0000256" key="3">
    <source>
        <dbReference type="ARBA" id="ARBA00013085"/>
    </source>
</evidence>
<dbReference type="Proteomes" id="UP000271241">
    <property type="component" value="Unassembled WGS sequence"/>
</dbReference>
<evidence type="ECO:0000313" key="11">
    <source>
        <dbReference type="Proteomes" id="UP000271241"/>
    </source>
</evidence>